<evidence type="ECO:0008006" key="4">
    <source>
        <dbReference type="Google" id="ProtNLM"/>
    </source>
</evidence>
<sequence length="143" mass="16117">MSNSSMEETQARVKKAVDAMLLDVDTGYLRGMQKAMFSCSAKCCDDKKSPRESVEQCIERCNDPMRKAQRVLEGELEQMQRALSRCAMVAYDKLVAEFGPDQHSYTADQKNKFTARLDKMVATCADDSVKTLPAIKDRFTKSL</sequence>
<accession>A0AAN5CGX1</accession>
<dbReference type="PANTHER" id="PTHR21096:SF0">
    <property type="entry name" value="PROTEIN FAM136A"/>
    <property type="match status" value="1"/>
</dbReference>
<evidence type="ECO:0000313" key="2">
    <source>
        <dbReference type="EMBL" id="GMR44132.1"/>
    </source>
</evidence>
<comment type="caution">
    <text evidence="2">The sequence shown here is derived from an EMBL/GenBank/DDBJ whole genome shotgun (WGS) entry which is preliminary data.</text>
</comment>
<organism evidence="2 3">
    <name type="scientific">Pristionchus mayeri</name>
    <dbReference type="NCBI Taxonomy" id="1317129"/>
    <lineage>
        <taxon>Eukaryota</taxon>
        <taxon>Metazoa</taxon>
        <taxon>Ecdysozoa</taxon>
        <taxon>Nematoda</taxon>
        <taxon>Chromadorea</taxon>
        <taxon>Rhabditida</taxon>
        <taxon>Rhabditina</taxon>
        <taxon>Diplogasteromorpha</taxon>
        <taxon>Diplogasteroidea</taxon>
        <taxon>Neodiplogasteridae</taxon>
        <taxon>Pristionchus</taxon>
    </lineage>
</organism>
<evidence type="ECO:0000313" key="3">
    <source>
        <dbReference type="Proteomes" id="UP001328107"/>
    </source>
</evidence>
<gene>
    <name evidence="2" type="ORF">PMAYCL1PPCAC_14327</name>
</gene>
<protein>
    <recommendedName>
        <fullName evidence="4">Protein FAM136A</fullName>
    </recommendedName>
</protein>
<comment type="similarity">
    <text evidence="1">Belongs to the FAM136 family.</text>
</comment>
<reference evidence="3" key="1">
    <citation type="submission" date="2022-10" db="EMBL/GenBank/DDBJ databases">
        <title>Genome assembly of Pristionchus species.</title>
        <authorList>
            <person name="Yoshida K."/>
            <person name="Sommer R.J."/>
        </authorList>
    </citation>
    <scope>NUCLEOTIDE SEQUENCE [LARGE SCALE GENOMIC DNA]</scope>
    <source>
        <strain evidence="3">RS5460</strain>
    </source>
</reference>
<evidence type="ECO:0000256" key="1">
    <source>
        <dbReference type="ARBA" id="ARBA00009952"/>
    </source>
</evidence>
<dbReference type="Proteomes" id="UP001328107">
    <property type="component" value="Unassembled WGS sequence"/>
</dbReference>
<keyword evidence="3" id="KW-1185">Reference proteome</keyword>
<name>A0AAN5CGX1_9BILA</name>
<dbReference type="PANTHER" id="PTHR21096">
    <property type="entry name" value="PROTEIN FAM136A"/>
    <property type="match status" value="1"/>
</dbReference>
<dbReference type="EMBL" id="BTRK01000003">
    <property type="protein sequence ID" value="GMR44132.1"/>
    <property type="molecule type" value="Genomic_DNA"/>
</dbReference>
<dbReference type="AlphaFoldDB" id="A0AAN5CGX1"/>
<dbReference type="InterPro" id="IPR008560">
    <property type="entry name" value="DUF842_euk"/>
</dbReference>
<proteinExistence type="inferred from homology"/>
<dbReference type="GO" id="GO:0005737">
    <property type="term" value="C:cytoplasm"/>
    <property type="evidence" value="ECO:0007669"/>
    <property type="project" value="TreeGrafter"/>
</dbReference>
<dbReference type="Pfam" id="PF05811">
    <property type="entry name" value="DUF842"/>
    <property type="match status" value="1"/>
</dbReference>